<evidence type="ECO:0000313" key="18">
    <source>
        <dbReference type="EMBL" id="MET3583413.1"/>
    </source>
</evidence>
<dbReference type="InterPro" id="IPR005481">
    <property type="entry name" value="BC-like_N"/>
</dbReference>
<comment type="pathway">
    <text evidence="2">Metabolic intermediate metabolism; propanoyl-CoA degradation; succinyl-CoA from propanoyl-CoA: step 1/3.</text>
</comment>
<dbReference type="NCBIfam" id="NF006367">
    <property type="entry name" value="PRK08591.1"/>
    <property type="match status" value="1"/>
</dbReference>
<dbReference type="PANTHER" id="PTHR18866:SF33">
    <property type="entry name" value="METHYLCROTONOYL-COA CARBOXYLASE SUBUNIT ALPHA, MITOCHONDRIAL-RELATED"/>
    <property type="match status" value="1"/>
</dbReference>
<evidence type="ECO:0000256" key="4">
    <source>
        <dbReference type="ARBA" id="ARBA00022598"/>
    </source>
</evidence>
<keyword evidence="6 14" id="KW-0547">Nucleotide-binding</keyword>
<dbReference type="Gene3D" id="3.30.470.20">
    <property type="entry name" value="ATP-grasp fold, B domain"/>
    <property type="match status" value="1"/>
</dbReference>
<dbReference type="Gene3D" id="2.40.50.100">
    <property type="match status" value="1"/>
</dbReference>
<dbReference type="Pfam" id="PF02786">
    <property type="entry name" value="CPSase_L_D2"/>
    <property type="match status" value="1"/>
</dbReference>
<dbReference type="PROSITE" id="PS50975">
    <property type="entry name" value="ATP_GRASP"/>
    <property type="match status" value="1"/>
</dbReference>
<dbReference type="PROSITE" id="PS50968">
    <property type="entry name" value="BIOTINYL_LIPOYL"/>
    <property type="match status" value="1"/>
</dbReference>
<dbReference type="InterPro" id="IPR000089">
    <property type="entry name" value="Biotin_lipoyl"/>
</dbReference>
<evidence type="ECO:0000256" key="1">
    <source>
        <dbReference type="ARBA" id="ARBA00001953"/>
    </source>
</evidence>
<evidence type="ECO:0000256" key="2">
    <source>
        <dbReference type="ARBA" id="ARBA00005060"/>
    </source>
</evidence>
<dbReference type="EMBL" id="JBEPMC010000018">
    <property type="protein sequence ID" value="MET3583413.1"/>
    <property type="molecule type" value="Genomic_DNA"/>
</dbReference>
<comment type="catalytic activity">
    <reaction evidence="13">
        <text>propanoyl-CoA + hydrogencarbonate + ATP = (S)-methylmalonyl-CoA + ADP + phosphate + H(+)</text>
        <dbReference type="Rhea" id="RHEA:23720"/>
        <dbReference type="ChEBI" id="CHEBI:15378"/>
        <dbReference type="ChEBI" id="CHEBI:17544"/>
        <dbReference type="ChEBI" id="CHEBI:30616"/>
        <dbReference type="ChEBI" id="CHEBI:43474"/>
        <dbReference type="ChEBI" id="CHEBI:57327"/>
        <dbReference type="ChEBI" id="CHEBI:57392"/>
        <dbReference type="ChEBI" id="CHEBI:456216"/>
        <dbReference type="EC" id="6.4.1.3"/>
    </reaction>
    <physiologicalReaction direction="left-to-right" evidence="13">
        <dbReference type="Rhea" id="RHEA:23721"/>
    </physiologicalReaction>
</comment>
<keyword evidence="12" id="KW-0092">Biotin</keyword>
<dbReference type="InterPro" id="IPR011054">
    <property type="entry name" value="Rudment_hybrid_motif"/>
</dbReference>
<evidence type="ECO:0000256" key="5">
    <source>
        <dbReference type="ARBA" id="ARBA00022723"/>
    </source>
</evidence>
<dbReference type="PROSITE" id="PS50979">
    <property type="entry name" value="BC"/>
    <property type="match status" value="1"/>
</dbReference>
<keyword evidence="8" id="KW-0460">Magnesium</keyword>
<evidence type="ECO:0000256" key="10">
    <source>
        <dbReference type="ARBA" id="ARBA00023098"/>
    </source>
</evidence>
<keyword evidence="10" id="KW-0443">Lipid metabolism</keyword>
<accession>A0ABV2GYQ7</accession>
<dbReference type="InterPro" id="IPR001882">
    <property type="entry name" value="Biotin_BS"/>
</dbReference>
<dbReference type="CDD" id="cd06850">
    <property type="entry name" value="biotinyl_domain"/>
    <property type="match status" value="1"/>
</dbReference>
<dbReference type="SUPFAM" id="SSF56059">
    <property type="entry name" value="Glutathione synthetase ATP-binding domain-like"/>
    <property type="match status" value="1"/>
</dbReference>
<feature type="domain" description="ATP-grasp" evidence="16">
    <location>
        <begin position="120"/>
        <end position="317"/>
    </location>
</feature>
<evidence type="ECO:0000256" key="3">
    <source>
        <dbReference type="ARBA" id="ARBA00013050"/>
    </source>
</evidence>
<evidence type="ECO:0000256" key="14">
    <source>
        <dbReference type="PROSITE-ProRule" id="PRU00409"/>
    </source>
</evidence>
<dbReference type="PROSITE" id="PS00867">
    <property type="entry name" value="CPSASE_2"/>
    <property type="match status" value="1"/>
</dbReference>
<keyword evidence="4 18" id="KW-0436">Ligase</keyword>
<name>A0ABV2GYQ7_9HYPH</name>
<dbReference type="PROSITE" id="PS00866">
    <property type="entry name" value="CPSASE_1"/>
    <property type="match status" value="1"/>
</dbReference>
<keyword evidence="5" id="KW-0479">Metal-binding</keyword>
<dbReference type="Gene3D" id="3.30.700.30">
    <property type="match status" value="1"/>
</dbReference>
<dbReference type="Pfam" id="PF02785">
    <property type="entry name" value="Biotin_carb_C"/>
    <property type="match status" value="1"/>
</dbReference>
<evidence type="ECO:0000259" key="15">
    <source>
        <dbReference type="PROSITE" id="PS50968"/>
    </source>
</evidence>
<dbReference type="InterPro" id="IPR011761">
    <property type="entry name" value="ATP-grasp"/>
</dbReference>
<evidence type="ECO:0000256" key="7">
    <source>
        <dbReference type="ARBA" id="ARBA00022840"/>
    </source>
</evidence>
<comment type="cofactor">
    <cofactor evidence="1">
        <name>biotin</name>
        <dbReference type="ChEBI" id="CHEBI:57586"/>
    </cofactor>
</comment>
<proteinExistence type="predicted"/>
<dbReference type="InterPro" id="IPR011053">
    <property type="entry name" value="Single_hybrid_motif"/>
</dbReference>
<keyword evidence="11" id="KW-0464">Manganese</keyword>
<dbReference type="InterPro" id="IPR050856">
    <property type="entry name" value="Biotin_carboxylase_complex"/>
</dbReference>
<evidence type="ECO:0000313" key="19">
    <source>
        <dbReference type="Proteomes" id="UP001549204"/>
    </source>
</evidence>
<feature type="domain" description="Lipoyl-binding" evidence="15">
    <location>
        <begin position="591"/>
        <end position="667"/>
    </location>
</feature>
<dbReference type="InterPro" id="IPR011764">
    <property type="entry name" value="Biotin_carboxylation_dom"/>
</dbReference>
<reference evidence="18 19" key="1">
    <citation type="submission" date="2024-06" db="EMBL/GenBank/DDBJ databases">
        <title>Genomic Encyclopedia of Type Strains, Phase IV (KMG-IV): sequencing the most valuable type-strain genomes for metagenomic binning, comparative biology and taxonomic classification.</title>
        <authorList>
            <person name="Goeker M."/>
        </authorList>
    </citation>
    <scope>NUCLEOTIDE SEQUENCE [LARGE SCALE GENOMIC DNA]</scope>
    <source>
        <strain evidence="18 19">DSM 100022</strain>
    </source>
</reference>
<feature type="domain" description="Biotin carboxylation" evidence="17">
    <location>
        <begin position="1"/>
        <end position="452"/>
    </location>
</feature>
<evidence type="ECO:0000256" key="12">
    <source>
        <dbReference type="ARBA" id="ARBA00023267"/>
    </source>
</evidence>
<protein>
    <recommendedName>
        <fullName evidence="3">propionyl-CoA carboxylase</fullName>
        <ecNumber evidence="3">6.4.1.3</ecNumber>
    </recommendedName>
</protein>
<evidence type="ECO:0000256" key="6">
    <source>
        <dbReference type="ARBA" id="ARBA00022741"/>
    </source>
</evidence>
<dbReference type="Pfam" id="PF18140">
    <property type="entry name" value="PCC_BT"/>
    <property type="match status" value="1"/>
</dbReference>
<dbReference type="Proteomes" id="UP001549204">
    <property type="component" value="Unassembled WGS sequence"/>
</dbReference>
<dbReference type="SMART" id="SM00878">
    <property type="entry name" value="Biotin_carb_C"/>
    <property type="match status" value="1"/>
</dbReference>
<dbReference type="PROSITE" id="PS00188">
    <property type="entry name" value="BIOTIN"/>
    <property type="match status" value="1"/>
</dbReference>
<dbReference type="InterPro" id="IPR016185">
    <property type="entry name" value="PreATP-grasp_dom_sf"/>
</dbReference>
<dbReference type="InterPro" id="IPR005479">
    <property type="entry name" value="CPAse_ATP-bd"/>
</dbReference>
<keyword evidence="9" id="KW-0442">Lipid degradation</keyword>
<evidence type="ECO:0000256" key="13">
    <source>
        <dbReference type="ARBA" id="ARBA00049495"/>
    </source>
</evidence>
<organism evidence="18 19">
    <name type="scientific">Mesorhizobium robiniae</name>
    <dbReference type="NCBI Taxonomy" id="559315"/>
    <lineage>
        <taxon>Bacteria</taxon>
        <taxon>Pseudomonadati</taxon>
        <taxon>Pseudomonadota</taxon>
        <taxon>Alphaproteobacteria</taxon>
        <taxon>Hyphomicrobiales</taxon>
        <taxon>Phyllobacteriaceae</taxon>
        <taxon>Mesorhizobium</taxon>
    </lineage>
</organism>
<comment type="caution">
    <text evidence="18">The sequence shown here is derived from an EMBL/GenBank/DDBJ whole genome shotgun (WGS) entry which is preliminary data.</text>
</comment>
<evidence type="ECO:0000259" key="16">
    <source>
        <dbReference type="PROSITE" id="PS50975"/>
    </source>
</evidence>
<dbReference type="PANTHER" id="PTHR18866">
    <property type="entry name" value="CARBOXYLASE:PYRUVATE/ACETYL-COA/PROPIONYL-COA CARBOXYLASE"/>
    <property type="match status" value="1"/>
</dbReference>
<keyword evidence="19" id="KW-1185">Reference proteome</keyword>
<dbReference type="RefSeq" id="WP_263807098.1">
    <property type="nucleotide sequence ID" value="NZ_JBEPMC010000018.1"/>
</dbReference>
<evidence type="ECO:0000256" key="11">
    <source>
        <dbReference type="ARBA" id="ARBA00023211"/>
    </source>
</evidence>
<dbReference type="SUPFAM" id="SSF51230">
    <property type="entry name" value="Single hybrid motif"/>
    <property type="match status" value="1"/>
</dbReference>
<keyword evidence="7 14" id="KW-0067">ATP-binding</keyword>
<dbReference type="SUPFAM" id="SSF51246">
    <property type="entry name" value="Rudiment single hybrid motif"/>
    <property type="match status" value="1"/>
</dbReference>
<dbReference type="InterPro" id="IPR005482">
    <property type="entry name" value="Biotin_COase_C"/>
</dbReference>
<sequence length="667" mass="72614">MFKKILIANRGEIACRVIKTAQRLGIATVAVYSDADRDALHVRQADEAVHIGPAASAQSYLRFANILDAVTATGADAVHPGYGFLSENSNFAEALKAKGIAFIGPSPVAIEAMGDKITSKKIAASAGVSTVPGHMGLIEDAEEAARISSEIGFPVMIKASAGGGGKGMRIAWNEIEAREGFQSSRNEAKNAFGDDRIFIEKFVTEPRHIEIQVLGDQYGNIVYLGERECSIQRRNQKIIEEAPSPFLDEATRQAMGRQAIALARAVGYHSAGTVEFIVDRDRNFYFLEMNTRLQVEHPVTELVTGIDLVEEMIRIAAGQKLRFAQEDVKLNGWAIESRLYAEDPCRNFLPSIGRLTRYRPPIEGARADGSLIRNDTGVVEGSDISMHYDPMIAKLCTWAPDRLGAINAMAAALDDFEVEGIGNNLPFLCAVMDHPRFREGRLSTAFIPEEFPDGFTGVSPTDADERKLAAVAAHINWKLQHRNVLISGAMDNHRRKVPSDWIVTLGSHAFAIAVRDQEDATAVSFDDGSVLSVVSDWLPGRHIAHFQIGTESASIKTSKSGTGYRLRCRGTDVVAHVRSPPIAELARLMPKKQPPDTSRLLLCPMPGVVTAIAVSEGEQVEAGQVLATVEAMKMENVLRAERRAVIKRIAAKAGASLAVDEPILEFE</sequence>
<dbReference type="Pfam" id="PF00364">
    <property type="entry name" value="Biotin_lipoyl"/>
    <property type="match status" value="1"/>
</dbReference>
<dbReference type="GO" id="GO:0004658">
    <property type="term" value="F:propionyl-CoA carboxylase activity"/>
    <property type="evidence" value="ECO:0007669"/>
    <property type="project" value="UniProtKB-EC"/>
</dbReference>
<dbReference type="InterPro" id="IPR041265">
    <property type="entry name" value="PCC_BT"/>
</dbReference>
<dbReference type="EC" id="6.4.1.3" evidence="3"/>
<evidence type="ECO:0000259" key="17">
    <source>
        <dbReference type="PROSITE" id="PS50979"/>
    </source>
</evidence>
<gene>
    <name evidence="18" type="ORF">ABID19_006478</name>
</gene>
<dbReference type="SUPFAM" id="SSF52440">
    <property type="entry name" value="PreATP-grasp domain"/>
    <property type="match status" value="1"/>
</dbReference>
<evidence type="ECO:0000256" key="8">
    <source>
        <dbReference type="ARBA" id="ARBA00022842"/>
    </source>
</evidence>
<dbReference type="Pfam" id="PF00289">
    <property type="entry name" value="Biotin_carb_N"/>
    <property type="match status" value="1"/>
</dbReference>
<evidence type="ECO:0000256" key="9">
    <source>
        <dbReference type="ARBA" id="ARBA00022963"/>
    </source>
</evidence>